<accession>A0A8K0KR62</accession>
<dbReference type="OrthoDB" id="4158657at2759"/>
<sequence length="840" mass="89544">MINVEFYKTKDFKNLLAGYGLSSPYGTSNYPNVPSRLLPGPHIPSHKHQETNPNHIHHPQPQIPRQGRQIPQQPTVRSSLYQDERFPSESRHSITRHYRRGEREMPSRPLSSAAVHPPPVFPSTTIPPHRAHTHRGGGASMLSWRSASVSDMRRALSSSTLHADSQLFRGLPTRPSQGSPYSVSSFAAPASHVLGGGGGAIQTMTSSVTARGLSPHTTAMGPTGSTLDSTSAEIDRIMAKIEQDNKILAELDKSRSTIGAANQPVSHLVSTSTESNLMSSNILGRMKPGVATKHQAYHWRYPHVKKQYLKVPQITYGSRGNFKMQRFTSVGDSPGRAGQLAGDSGFLSSSSLPGRSLSPMPLSATQAAAGTLPMLLPQVPHSTSLIGSSTTTGPGILSSGGVLGVSSSIGGVGGISMGQSTLGTMMSLQQQQQLAAAAGLNPLSGMIGSHLPSSQTSAIHHGVHFGGVSTSHGTSPGRMMPQIPAGVATTASNLPATLLASVPSLVSSAPGIPSVVSSQLDPEGKKSFLNGNLSGALSTFPAPLNDQLVPENKVVDMLDIPGKGRCYVYIARYSYDPLQHSPNENPEAELAVNAGDYLLVWGNMDEDGFFDGELLDGRRGLVPSNFVQKLVGEDLLEFHQSVVMGGLRDAVDDSVSTTIPQDLEACGSADEAQNMMIGTGSTQSGQAKPISAQANLLQQPSKVTLMPQTKANITKRVLPKVTQNKETLGKRTTEHNYIDLEDIMEEDEEGLNDQIGEGPDLFFSVLVPAPKQLTLERQLNKSILIGWNPPECPPGTIESYHVYVDGVLKTTVKASERTRALVEGVDSTRNSDVEVEGIMN</sequence>
<organism evidence="7 8">
    <name type="scientific">Ladona fulva</name>
    <name type="common">Scarce chaser dragonfly</name>
    <name type="synonym">Libellula fulva</name>
    <dbReference type="NCBI Taxonomy" id="123851"/>
    <lineage>
        <taxon>Eukaryota</taxon>
        <taxon>Metazoa</taxon>
        <taxon>Ecdysozoa</taxon>
        <taxon>Arthropoda</taxon>
        <taxon>Hexapoda</taxon>
        <taxon>Insecta</taxon>
        <taxon>Pterygota</taxon>
        <taxon>Palaeoptera</taxon>
        <taxon>Odonata</taxon>
        <taxon>Epiprocta</taxon>
        <taxon>Anisoptera</taxon>
        <taxon>Libelluloidea</taxon>
        <taxon>Libellulidae</taxon>
        <taxon>Ladona</taxon>
    </lineage>
</organism>
<dbReference type="GO" id="GO:0007274">
    <property type="term" value="P:neuromuscular synaptic transmission"/>
    <property type="evidence" value="ECO:0007669"/>
    <property type="project" value="TreeGrafter"/>
</dbReference>
<keyword evidence="8" id="KW-1185">Reference proteome</keyword>
<evidence type="ECO:0000256" key="4">
    <source>
        <dbReference type="SAM" id="MobiDB-lite"/>
    </source>
</evidence>
<comment type="caution">
    <text evidence="7">The sequence shown here is derived from an EMBL/GenBank/DDBJ whole genome shotgun (WGS) entry which is preliminary data.</text>
</comment>
<dbReference type="FunFam" id="2.30.30.40:FF:000006">
    <property type="entry name" value="RIMS-binding protein 2 isoform X1"/>
    <property type="match status" value="1"/>
</dbReference>
<dbReference type="InterPro" id="IPR001452">
    <property type="entry name" value="SH3_domain"/>
</dbReference>
<comment type="similarity">
    <text evidence="1">Belongs to the RIMBP family.</text>
</comment>
<feature type="domain" description="Fibronectin type-III" evidence="6">
    <location>
        <begin position="769"/>
        <end position="840"/>
    </location>
</feature>
<feature type="compositionally biased region" description="Basic and acidic residues" evidence="4">
    <location>
        <begin position="82"/>
        <end position="92"/>
    </location>
</feature>
<evidence type="ECO:0000259" key="5">
    <source>
        <dbReference type="PROSITE" id="PS50002"/>
    </source>
</evidence>
<dbReference type="Gene3D" id="2.30.30.40">
    <property type="entry name" value="SH3 Domains"/>
    <property type="match status" value="1"/>
</dbReference>
<feature type="compositionally biased region" description="Low complexity" evidence="4">
    <location>
        <begin position="59"/>
        <end position="74"/>
    </location>
</feature>
<proteinExistence type="inferred from homology"/>
<dbReference type="CDD" id="cd12014">
    <property type="entry name" value="SH3_RIM-BP_1"/>
    <property type="match status" value="1"/>
</dbReference>
<name>A0A8K0KR62_LADFU</name>
<keyword evidence="2 3" id="KW-0728">SH3 domain</keyword>
<feature type="domain" description="SH3" evidence="5">
    <location>
        <begin position="564"/>
        <end position="632"/>
    </location>
</feature>
<dbReference type="GO" id="GO:0045202">
    <property type="term" value="C:synapse"/>
    <property type="evidence" value="ECO:0007669"/>
    <property type="project" value="GOC"/>
</dbReference>
<evidence type="ECO:0000313" key="8">
    <source>
        <dbReference type="Proteomes" id="UP000792457"/>
    </source>
</evidence>
<dbReference type="AlphaFoldDB" id="A0A8K0KR62"/>
<dbReference type="EMBL" id="KZ309083">
    <property type="protein sequence ID" value="KAG8236803.1"/>
    <property type="molecule type" value="Genomic_DNA"/>
</dbReference>
<dbReference type="PROSITE" id="PS50853">
    <property type="entry name" value="FN3"/>
    <property type="match status" value="1"/>
</dbReference>
<evidence type="ECO:0000256" key="1">
    <source>
        <dbReference type="ARBA" id="ARBA00010749"/>
    </source>
</evidence>
<protein>
    <recommendedName>
        <fullName evidence="9">Peripheral-type benzodiazepine receptor-associated protein 1</fullName>
    </recommendedName>
</protein>
<dbReference type="InterPro" id="IPR003961">
    <property type="entry name" value="FN3_dom"/>
</dbReference>
<dbReference type="CDD" id="cd00063">
    <property type="entry name" value="FN3"/>
    <property type="match status" value="1"/>
</dbReference>
<dbReference type="Pfam" id="PF14604">
    <property type="entry name" value="SH3_9"/>
    <property type="match status" value="1"/>
</dbReference>
<feature type="region of interest" description="Disordered" evidence="4">
    <location>
        <begin position="39"/>
        <end position="117"/>
    </location>
</feature>
<evidence type="ECO:0000259" key="6">
    <source>
        <dbReference type="PROSITE" id="PS50853"/>
    </source>
</evidence>
<reference evidence="7" key="2">
    <citation type="submission" date="2017-10" db="EMBL/GenBank/DDBJ databases">
        <title>Ladona fulva Genome sequencing and assembly.</title>
        <authorList>
            <person name="Murali S."/>
            <person name="Richards S."/>
            <person name="Bandaranaike D."/>
            <person name="Bellair M."/>
            <person name="Blankenburg K."/>
            <person name="Chao H."/>
            <person name="Dinh H."/>
            <person name="Doddapaneni H."/>
            <person name="Dugan-Rocha S."/>
            <person name="Elkadiri S."/>
            <person name="Gnanaolivu R."/>
            <person name="Hernandez B."/>
            <person name="Skinner E."/>
            <person name="Javaid M."/>
            <person name="Lee S."/>
            <person name="Li M."/>
            <person name="Ming W."/>
            <person name="Munidasa M."/>
            <person name="Muniz J."/>
            <person name="Nguyen L."/>
            <person name="Hughes D."/>
            <person name="Osuji N."/>
            <person name="Pu L.-L."/>
            <person name="Puazo M."/>
            <person name="Qu C."/>
            <person name="Quiroz J."/>
            <person name="Raj R."/>
            <person name="Weissenberger G."/>
            <person name="Xin Y."/>
            <person name="Zou X."/>
            <person name="Han Y."/>
            <person name="Worley K."/>
            <person name="Muzny D."/>
            <person name="Gibbs R."/>
        </authorList>
    </citation>
    <scope>NUCLEOTIDE SEQUENCE</scope>
    <source>
        <strain evidence="7">Sampled in the wild</strain>
    </source>
</reference>
<gene>
    <name evidence="7" type="ORF">J437_LFUL014069</name>
</gene>
<dbReference type="Proteomes" id="UP000792457">
    <property type="component" value="Unassembled WGS sequence"/>
</dbReference>
<reference evidence="7" key="1">
    <citation type="submission" date="2013-04" db="EMBL/GenBank/DDBJ databases">
        <authorList>
            <person name="Qu J."/>
            <person name="Murali S.C."/>
            <person name="Bandaranaike D."/>
            <person name="Bellair M."/>
            <person name="Blankenburg K."/>
            <person name="Chao H."/>
            <person name="Dinh H."/>
            <person name="Doddapaneni H."/>
            <person name="Downs B."/>
            <person name="Dugan-Rocha S."/>
            <person name="Elkadiri S."/>
            <person name="Gnanaolivu R.D."/>
            <person name="Hernandez B."/>
            <person name="Javaid M."/>
            <person name="Jayaseelan J.C."/>
            <person name="Lee S."/>
            <person name="Li M."/>
            <person name="Ming W."/>
            <person name="Munidasa M."/>
            <person name="Muniz J."/>
            <person name="Nguyen L."/>
            <person name="Ongeri F."/>
            <person name="Osuji N."/>
            <person name="Pu L.-L."/>
            <person name="Puazo M."/>
            <person name="Qu C."/>
            <person name="Quiroz J."/>
            <person name="Raj R."/>
            <person name="Weissenberger G."/>
            <person name="Xin Y."/>
            <person name="Zou X."/>
            <person name="Han Y."/>
            <person name="Richards S."/>
            <person name="Worley K."/>
            <person name="Muzny D."/>
            <person name="Gibbs R."/>
        </authorList>
    </citation>
    <scope>NUCLEOTIDE SEQUENCE</scope>
    <source>
        <strain evidence="7">Sampled in the wild</strain>
    </source>
</reference>
<evidence type="ECO:0008006" key="9">
    <source>
        <dbReference type="Google" id="ProtNLM"/>
    </source>
</evidence>
<dbReference type="InterPro" id="IPR036028">
    <property type="entry name" value="SH3-like_dom_sf"/>
</dbReference>
<dbReference type="InterPro" id="IPR040325">
    <property type="entry name" value="RIMBP1/2/3"/>
</dbReference>
<dbReference type="PROSITE" id="PS50002">
    <property type="entry name" value="SH3"/>
    <property type="match status" value="1"/>
</dbReference>
<dbReference type="SUPFAM" id="SSF50044">
    <property type="entry name" value="SH3-domain"/>
    <property type="match status" value="1"/>
</dbReference>
<evidence type="ECO:0000256" key="3">
    <source>
        <dbReference type="PROSITE-ProRule" id="PRU00192"/>
    </source>
</evidence>
<dbReference type="PANTHER" id="PTHR14234">
    <property type="entry name" value="RIM BINDING PROTEIN-RELATED"/>
    <property type="match status" value="1"/>
</dbReference>
<evidence type="ECO:0000313" key="7">
    <source>
        <dbReference type="EMBL" id="KAG8236803.1"/>
    </source>
</evidence>
<evidence type="ECO:0000256" key="2">
    <source>
        <dbReference type="ARBA" id="ARBA00022443"/>
    </source>
</evidence>
<dbReference type="PANTHER" id="PTHR14234:SF19">
    <property type="entry name" value="RIM-BINDING PROTEIN, ISOFORM F"/>
    <property type="match status" value="1"/>
</dbReference>
<dbReference type="SMART" id="SM00326">
    <property type="entry name" value="SH3"/>
    <property type="match status" value="1"/>
</dbReference>